<protein>
    <submittedName>
        <fullName evidence="2">Uncharacterized protein</fullName>
    </submittedName>
</protein>
<dbReference type="EMBL" id="JADCTT010000005">
    <property type="protein sequence ID" value="KAF9751620.1"/>
    <property type="molecule type" value="Genomic_DNA"/>
</dbReference>
<gene>
    <name evidence="2" type="ORF">IM811_013414</name>
</gene>
<dbReference type="AlphaFoldDB" id="A0A8H7N9H0"/>
<proteinExistence type="predicted"/>
<comment type="caution">
    <text evidence="2">The sequence shown here is derived from an EMBL/GenBank/DDBJ whole genome shotgun (WGS) entry which is preliminary data.</text>
</comment>
<feature type="region of interest" description="Disordered" evidence="1">
    <location>
        <begin position="107"/>
        <end position="141"/>
    </location>
</feature>
<name>A0A8H7N9H0_BIOOC</name>
<evidence type="ECO:0000313" key="2">
    <source>
        <dbReference type="EMBL" id="KAF9751620.1"/>
    </source>
</evidence>
<organism evidence="2 3">
    <name type="scientific">Bionectria ochroleuca</name>
    <name type="common">Gliocladium roseum</name>
    <dbReference type="NCBI Taxonomy" id="29856"/>
    <lineage>
        <taxon>Eukaryota</taxon>
        <taxon>Fungi</taxon>
        <taxon>Dikarya</taxon>
        <taxon>Ascomycota</taxon>
        <taxon>Pezizomycotina</taxon>
        <taxon>Sordariomycetes</taxon>
        <taxon>Hypocreomycetidae</taxon>
        <taxon>Hypocreales</taxon>
        <taxon>Bionectriaceae</taxon>
        <taxon>Clonostachys</taxon>
    </lineage>
</organism>
<reference evidence="2" key="1">
    <citation type="submission" date="2020-10" db="EMBL/GenBank/DDBJ databases">
        <title>High-Quality Genome Resource of Clonostachys rosea strain S41 by Oxford Nanopore Long-Read Sequencing.</title>
        <authorList>
            <person name="Wang H."/>
        </authorList>
    </citation>
    <scope>NUCLEOTIDE SEQUENCE</scope>
    <source>
        <strain evidence="2">S41</strain>
    </source>
</reference>
<dbReference type="Proteomes" id="UP000616885">
    <property type="component" value="Unassembled WGS sequence"/>
</dbReference>
<feature type="region of interest" description="Disordered" evidence="1">
    <location>
        <begin position="1"/>
        <end position="25"/>
    </location>
</feature>
<accession>A0A8H7N9H0</accession>
<sequence>MAQAAHAQAQASQPQVSLSLRASSSPPLSMGSGRWMCFPLQPFDDMALRTLAPSSPVPTTELQIDGVCPQEGAYGPANHACRSALVGDGHRPSGQSPAIPNFNTALSRSMIRQGGVGPSTGHCSSSPSPLLPNPSSFSTSP</sequence>
<feature type="compositionally biased region" description="Low complexity" evidence="1">
    <location>
        <begin position="124"/>
        <end position="141"/>
    </location>
</feature>
<evidence type="ECO:0000313" key="3">
    <source>
        <dbReference type="Proteomes" id="UP000616885"/>
    </source>
</evidence>
<evidence type="ECO:0000256" key="1">
    <source>
        <dbReference type="SAM" id="MobiDB-lite"/>
    </source>
</evidence>